<keyword evidence="4" id="KW-1185">Reference proteome</keyword>
<keyword evidence="2" id="KW-0472">Membrane</keyword>
<reference evidence="3" key="1">
    <citation type="submission" date="2013-04" db="EMBL/GenBank/DDBJ databases">
        <authorList>
            <person name="Qu J."/>
            <person name="Murali S.C."/>
            <person name="Bandaranaike D."/>
            <person name="Bellair M."/>
            <person name="Blankenburg K."/>
            <person name="Chao H."/>
            <person name="Dinh H."/>
            <person name="Doddapaneni H."/>
            <person name="Downs B."/>
            <person name="Dugan-Rocha S."/>
            <person name="Elkadiri S."/>
            <person name="Gnanaolivu R.D."/>
            <person name="Hernandez B."/>
            <person name="Javaid M."/>
            <person name="Jayaseelan J.C."/>
            <person name="Lee S."/>
            <person name="Li M."/>
            <person name="Ming W."/>
            <person name="Munidasa M."/>
            <person name="Muniz J."/>
            <person name="Nguyen L."/>
            <person name="Ongeri F."/>
            <person name="Osuji N."/>
            <person name="Pu L.-L."/>
            <person name="Puazo M."/>
            <person name="Qu C."/>
            <person name="Quiroz J."/>
            <person name="Raj R."/>
            <person name="Weissenberger G."/>
            <person name="Xin Y."/>
            <person name="Zou X."/>
            <person name="Han Y."/>
            <person name="Richards S."/>
            <person name="Worley K."/>
            <person name="Muzny D."/>
            <person name="Gibbs R."/>
        </authorList>
    </citation>
    <scope>NUCLEOTIDE SEQUENCE</scope>
    <source>
        <strain evidence="3">Sampled in the wild</strain>
    </source>
</reference>
<organism evidence="3 4">
    <name type="scientific">Ladona fulva</name>
    <name type="common">Scarce chaser dragonfly</name>
    <name type="synonym">Libellula fulva</name>
    <dbReference type="NCBI Taxonomy" id="123851"/>
    <lineage>
        <taxon>Eukaryota</taxon>
        <taxon>Metazoa</taxon>
        <taxon>Ecdysozoa</taxon>
        <taxon>Arthropoda</taxon>
        <taxon>Hexapoda</taxon>
        <taxon>Insecta</taxon>
        <taxon>Pterygota</taxon>
        <taxon>Palaeoptera</taxon>
        <taxon>Odonata</taxon>
        <taxon>Epiprocta</taxon>
        <taxon>Anisoptera</taxon>
        <taxon>Libelluloidea</taxon>
        <taxon>Libellulidae</taxon>
        <taxon>Ladona</taxon>
    </lineage>
</organism>
<dbReference type="EMBL" id="KZ309433">
    <property type="protein sequence ID" value="KAG8238771.1"/>
    <property type="molecule type" value="Genomic_DNA"/>
</dbReference>
<protein>
    <submittedName>
        <fullName evidence="3">Uncharacterized protein</fullName>
    </submittedName>
</protein>
<evidence type="ECO:0000313" key="3">
    <source>
        <dbReference type="EMBL" id="KAG8238771.1"/>
    </source>
</evidence>
<feature type="compositionally biased region" description="Acidic residues" evidence="1">
    <location>
        <begin position="164"/>
        <end position="177"/>
    </location>
</feature>
<feature type="region of interest" description="Disordered" evidence="1">
    <location>
        <begin position="496"/>
        <end position="515"/>
    </location>
</feature>
<accession>A0A8K0KNT1</accession>
<evidence type="ECO:0000256" key="1">
    <source>
        <dbReference type="SAM" id="MobiDB-lite"/>
    </source>
</evidence>
<feature type="compositionally biased region" description="Basic and acidic residues" evidence="1">
    <location>
        <begin position="178"/>
        <end position="199"/>
    </location>
</feature>
<evidence type="ECO:0000313" key="4">
    <source>
        <dbReference type="Proteomes" id="UP000792457"/>
    </source>
</evidence>
<feature type="region of interest" description="Disordered" evidence="1">
    <location>
        <begin position="467"/>
        <end position="491"/>
    </location>
</feature>
<dbReference type="OrthoDB" id="6624682at2759"/>
<gene>
    <name evidence="3" type="ORF">J437_LFUL016610</name>
</gene>
<comment type="caution">
    <text evidence="3">The sequence shown here is derived from an EMBL/GenBank/DDBJ whole genome shotgun (WGS) entry which is preliminary data.</text>
</comment>
<dbReference type="AlphaFoldDB" id="A0A8K0KNT1"/>
<evidence type="ECO:0000256" key="2">
    <source>
        <dbReference type="SAM" id="Phobius"/>
    </source>
</evidence>
<proteinExistence type="predicted"/>
<keyword evidence="2" id="KW-1133">Transmembrane helix</keyword>
<feature type="transmembrane region" description="Helical" evidence="2">
    <location>
        <begin position="12"/>
        <end position="35"/>
    </location>
</feature>
<sequence>MSSNGAWRGQAWAVVVVAIAAGFLILLVAALLAFIAKRQRKKRRLVSRAETTDESTTASRTERRSEGGLGAANRRQVFESGACTNPAYEGAESDPDVKILVGPSGPVKGQTWLPKQSDVFPVPSAPRRSESAHSIGGDPRKRGPRGNVRPPQGQSPEDRRGRGDEEDEDKDYAEETMEESREDVRVVPEKRRYLREKSTTKRRRRPPGKLQMHPSSTLRLEDPLPRRRPPSPQEDLMGSEGEWTFSPVPLHKSMASPTSYLSMPSVRAFPKGANIPEPLALVLEGNRHPAARDSVSVRHLDIYPEASAFEPHRKGDYARYSRHGSFDEDPGVLGPKVFEVVRRERELRRQSSLVIGGSRGSLRLPEENIILPLGEGARLRKRFHDLLDDTLLLFGKRYGEQSKTEKRKEQNMYRVLHGSGQSGENESPLFKVALGHPASDMSLNPASAGKGKTTAEEPLLGYLERPQRPKTSMSRPITADVGSHGWSAGQRRSRVASAGPRGAWGPTDSVNSPVSSGRVSSTISLFTRPLSAGPFHSVTPIPPSIQHDSPPPPAPTVDTNLVLVDAQMPASDPAIPLIQAIKAELRKFHPHDTLSYKIVLKVTLIEVSNNCPSHLNFLLMVATQCEHVNIEDFSRISEINKNIPRLKKGDPKDIDSY</sequence>
<dbReference type="Proteomes" id="UP000792457">
    <property type="component" value="Unassembled WGS sequence"/>
</dbReference>
<name>A0A8K0KNT1_LADFU</name>
<keyword evidence="2" id="KW-0812">Transmembrane</keyword>
<feature type="region of interest" description="Disordered" evidence="1">
    <location>
        <begin position="44"/>
        <end position="241"/>
    </location>
</feature>
<reference evidence="3" key="2">
    <citation type="submission" date="2017-10" db="EMBL/GenBank/DDBJ databases">
        <title>Ladona fulva Genome sequencing and assembly.</title>
        <authorList>
            <person name="Murali S."/>
            <person name="Richards S."/>
            <person name="Bandaranaike D."/>
            <person name="Bellair M."/>
            <person name="Blankenburg K."/>
            <person name="Chao H."/>
            <person name="Dinh H."/>
            <person name="Doddapaneni H."/>
            <person name="Dugan-Rocha S."/>
            <person name="Elkadiri S."/>
            <person name="Gnanaolivu R."/>
            <person name="Hernandez B."/>
            <person name="Skinner E."/>
            <person name="Javaid M."/>
            <person name="Lee S."/>
            <person name="Li M."/>
            <person name="Ming W."/>
            <person name="Munidasa M."/>
            <person name="Muniz J."/>
            <person name="Nguyen L."/>
            <person name="Hughes D."/>
            <person name="Osuji N."/>
            <person name="Pu L.-L."/>
            <person name="Puazo M."/>
            <person name="Qu C."/>
            <person name="Quiroz J."/>
            <person name="Raj R."/>
            <person name="Weissenberger G."/>
            <person name="Xin Y."/>
            <person name="Zou X."/>
            <person name="Han Y."/>
            <person name="Worley K."/>
            <person name="Muzny D."/>
            <person name="Gibbs R."/>
        </authorList>
    </citation>
    <scope>NUCLEOTIDE SEQUENCE</scope>
    <source>
        <strain evidence="3">Sampled in the wild</strain>
    </source>
</reference>